<proteinExistence type="predicted"/>
<sequence length="60" mass="6974">MERMEVMKVLKAVFSGKSREEVYSMLSADEKRILNDIAARHGVSRGMRRKLERDARKGIH</sequence>
<reference evidence="1 2" key="1">
    <citation type="submission" date="2011-03" db="EMBL/GenBank/DDBJ databases">
        <authorList>
            <person name="Weinstock G."/>
            <person name="Sodergren E."/>
            <person name="Clifton S."/>
            <person name="Fulton L."/>
            <person name="Fulton B."/>
            <person name="Courtney L."/>
            <person name="Fronick C."/>
            <person name="Harrison M."/>
            <person name="Strong C."/>
            <person name="Farmer C."/>
            <person name="Delahaunty K."/>
            <person name="Markovic C."/>
            <person name="Hall O."/>
            <person name="Minx P."/>
            <person name="Tomlinson C."/>
            <person name="Mitreva M."/>
            <person name="Hou S."/>
            <person name="Chen J."/>
            <person name="Wollam A."/>
            <person name="Pepin K.H."/>
            <person name="Johnson M."/>
            <person name="Bhonagiri V."/>
            <person name="Zhang X."/>
            <person name="Suruliraj S."/>
            <person name="Warren W."/>
            <person name="Chinwalla A."/>
            <person name="Mardis E.R."/>
            <person name="Wilson R.K."/>
        </authorList>
    </citation>
    <scope>NUCLEOTIDE SEQUENCE [LARGE SCALE GENOMIC DNA]</scope>
    <source>
        <strain evidence="1 2">YIT 11840</strain>
    </source>
</reference>
<gene>
    <name evidence="1" type="ORF">HMPREF9441_00549</name>
</gene>
<dbReference type="HOGENOM" id="CLU_209792_0_0_10"/>
<evidence type="ECO:0000313" key="2">
    <source>
        <dbReference type="Proteomes" id="UP000003598"/>
    </source>
</evidence>
<accession>G5SMH4</accession>
<dbReference type="Proteomes" id="UP000003598">
    <property type="component" value="Unassembled WGS sequence"/>
</dbReference>
<comment type="caution">
    <text evidence="1">The sequence shown here is derived from an EMBL/GenBank/DDBJ whole genome shotgun (WGS) entry which is preliminary data.</text>
</comment>
<dbReference type="EMBL" id="AFFY01000006">
    <property type="protein sequence ID" value="EHH01526.1"/>
    <property type="molecule type" value="Genomic_DNA"/>
</dbReference>
<protein>
    <submittedName>
        <fullName evidence="1">Uncharacterized protein</fullName>
    </submittedName>
</protein>
<organism evidence="1 2">
    <name type="scientific">Paraprevotella clara YIT 11840</name>
    <dbReference type="NCBI Taxonomy" id="762968"/>
    <lineage>
        <taxon>Bacteria</taxon>
        <taxon>Pseudomonadati</taxon>
        <taxon>Bacteroidota</taxon>
        <taxon>Bacteroidia</taxon>
        <taxon>Bacteroidales</taxon>
        <taxon>Prevotellaceae</taxon>
        <taxon>Paraprevotella</taxon>
    </lineage>
</organism>
<keyword evidence="2" id="KW-1185">Reference proteome</keyword>
<dbReference type="PATRIC" id="fig|762968.3.peg.488"/>
<evidence type="ECO:0000313" key="1">
    <source>
        <dbReference type="EMBL" id="EHH01526.1"/>
    </source>
</evidence>
<dbReference type="STRING" id="762968.HMPREF9441_00549"/>
<dbReference type="AlphaFoldDB" id="G5SMH4"/>
<name>G5SMH4_9BACT</name>